<sequence length="175" mass="18755">MLALDWGKQIHARIIAEEVEFDSALGSSLVNLYGKCGDLDSASHALNAMDDPDDFSLSALISGYSNCGRIDEARRIFQIRSNPCAVLWNSIIAGYVTNRQGIEALVLFVSAKVNTDSYFGAFFITAMATEGDSYGETRGWVGCGALPVDGLFNLVRAGMSLEVPKKGAFVCPTSA</sequence>
<dbReference type="Pfam" id="PF01535">
    <property type="entry name" value="PPR"/>
    <property type="match status" value="3"/>
</dbReference>
<name>A0AA88VMZ2_9ASTE</name>
<keyword evidence="3" id="KW-1185">Reference proteome</keyword>
<protein>
    <recommendedName>
        <fullName evidence="4">Pentatricopeptide repeat-containing protein</fullName>
    </recommendedName>
</protein>
<keyword evidence="1" id="KW-0677">Repeat</keyword>
<dbReference type="InterPro" id="IPR002885">
    <property type="entry name" value="PPR_rpt"/>
</dbReference>
<evidence type="ECO:0000313" key="2">
    <source>
        <dbReference type="EMBL" id="KAK3011093.1"/>
    </source>
</evidence>
<dbReference type="Proteomes" id="UP001188597">
    <property type="component" value="Unassembled WGS sequence"/>
</dbReference>
<dbReference type="InterPro" id="IPR046960">
    <property type="entry name" value="PPR_At4g14850-like_plant"/>
</dbReference>
<gene>
    <name evidence="2" type="ORF">RJ639_011547</name>
</gene>
<proteinExistence type="predicted"/>
<dbReference type="InterPro" id="IPR011990">
    <property type="entry name" value="TPR-like_helical_dom_sf"/>
</dbReference>
<dbReference type="PANTHER" id="PTHR47926">
    <property type="entry name" value="PENTATRICOPEPTIDE REPEAT-CONTAINING PROTEIN"/>
    <property type="match status" value="1"/>
</dbReference>
<dbReference type="GO" id="GO:0003723">
    <property type="term" value="F:RNA binding"/>
    <property type="evidence" value="ECO:0007669"/>
    <property type="project" value="InterPro"/>
</dbReference>
<comment type="caution">
    <text evidence="2">The sequence shown here is derived from an EMBL/GenBank/DDBJ whole genome shotgun (WGS) entry which is preliminary data.</text>
</comment>
<dbReference type="Gene3D" id="1.25.40.10">
    <property type="entry name" value="Tetratricopeptide repeat domain"/>
    <property type="match status" value="1"/>
</dbReference>
<reference evidence="2" key="1">
    <citation type="submission" date="2022-12" db="EMBL/GenBank/DDBJ databases">
        <title>Draft genome assemblies for two species of Escallonia (Escalloniales).</title>
        <authorList>
            <person name="Chanderbali A."/>
            <person name="Dervinis C."/>
            <person name="Anghel I."/>
            <person name="Soltis D."/>
            <person name="Soltis P."/>
            <person name="Zapata F."/>
        </authorList>
    </citation>
    <scope>NUCLEOTIDE SEQUENCE</scope>
    <source>
        <strain evidence="2">UCBG64.0493</strain>
        <tissue evidence="2">Leaf</tissue>
    </source>
</reference>
<evidence type="ECO:0000313" key="3">
    <source>
        <dbReference type="Proteomes" id="UP001188597"/>
    </source>
</evidence>
<dbReference type="GO" id="GO:0009451">
    <property type="term" value="P:RNA modification"/>
    <property type="evidence" value="ECO:0007669"/>
    <property type="project" value="InterPro"/>
</dbReference>
<accession>A0AA88VMZ2</accession>
<dbReference type="NCBIfam" id="TIGR00756">
    <property type="entry name" value="PPR"/>
    <property type="match status" value="1"/>
</dbReference>
<dbReference type="AlphaFoldDB" id="A0AA88VMZ2"/>
<evidence type="ECO:0008006" key="4">
    <source>
        <dbReference type="Google" id="ProtNLM"/>
    </source>
</evidence>
<organism evidence="2 3">
    <name type="scientific">Escallonia herrerae</name>
    <dbReference type="NCBI Taxonomy" id="1293975"/>
    <lineage>
        <taxon>Eukaryota</taxon>
        <taxon>Viridiplantae</taxon>
        <taxon>Streptophyta</taxon>
        <taxon>Embryophyta</taxon>
        <taxon>Tracheophyta</taxon>
        <taxon>Spermatophyta</taxon>
        <taxon>Magnoliopsida</taxon>
        <taxon>eudicotyledons</taxon>
        <taxon>Gunneridae</taxon>
        <taxon>Pentapetalae</taxon>
        <taxon>asterids</taxon>
        <taxon>campanulids</taxon>
        <taxon>Escalloniales</taxon>
        <taxon>Escalloniaceae</taxon>
        <taxon>Escallonia</taxon>
    </lineage>
</organism>
<evidence type="ECO:0000256" key="1">
    <source>
        <dbReference type="ARBA" id="ARBA00022737"/>
    </source>
</evidence>
<dbReference type="EMBL" id="JAVXUP010001483">
    <property type="protein sequence ID" value="KAK3011093.1"/>
    <property type="molecule type" value="Genomic_DNA"/>
</dbReference>